<dbReference type="EMBL" id="HG001592">
    <property type="protein sequence ID" value="CDF32859.1"/>
    <property type="molecule type" value="Genomic_DNA"/>
</dbReference>
<accession>R7Q4C0</accession>
<dbReference type="KEGG" id="ccp:CHC_T00001468001"/>
<dbReference type="GeneID" id="17320371"/>
<organism evidence="1 2">
    <name type="scientific">Chondrus crispus</name>
    <name type="common">Carrageen Irish moss</name>
    <name type="synonym">Polymorpha crispa</name>
    <dbReference type="NCBI Taxonomy" id="2769"/>
    <lineage>
        <taxon>Eukaryota</taxon>
        <taxon>Rhodophyta</taxon>
        <taxon>Florideophyceae</taxon>
        <taxon>Rhodymeniophycidae</taxon>
        <taxon>Gigartinales</taxon>
        <taxon>Gigartinaceae</taxon>
        <taxon>Chondrus</taxon>
    </lineage>
</organism>
<reference evidence="2" key="1">
    <citation type="journal article" date="2013" name="Proc. Natl. Acad. Sci. U.S.A.">
        <title>Genome structure and metabolic features in the red seaweed Chondrus crispus shed light on evolution of the Archaeplastida.</title>
        <authorList>
            <person name="Collen J."/>
            <person name="Porcel B."/>
            <person name="Carre W."/>
            <person name="Ball S.G."/>
            <person name="Chaparro C."/>
            <person name="Tonon T."/>
            <person name="Barbeyron T."/>
            <person name="Michel G."/>
            <person name="Noel B."/>
            <person name="Valentin K."/>
            <person name="Elias M."/>
            <person name="Artiguenave F."/>
            <person name="Arun A."/>
            <person name="Aury J.M."/>
            <person name="Barbosa-Neto J.F."/>
            <person name="Bothwell J.H."/>
            <person name="Bouget F.Y."/>
            <person name="Brillet L."/>
            <person name="Cabello-Hurtado F."/>
            <person name="Capella-Gutierrez S."/>
            <person name="Charrier B."/>
            <person name="Cladiere L."/>
            <person name="Cock J.M."/>
            <person name="Coelho S.M."/>
            <person name="Colleoni C."/>
            <person name="Czjzek M."/>
            <person name="Da Silva C."/>
            <person name="Delage L."/>
            <person name="Denoeud F."/>
            <person name="Deschamps P."/>
            <person name="Dittami S.M."/>
            <person name="Gabaldon T."/>
            <person name="Gachon C.M."/>
            <person name="Groisillier A."/>
            <person name="Herve C."/>
            <person name="Jabbari K."/>
            <person name="Katinka M."/>
            <person name="Kloareg B."/>
            <person name="Kowalczyk N."/>
            <person name="Labadie K."/>
            <person name="Leblanc C."/>
            <person name="Lopez P.J."/>
            <person name="McLachlan D.H."/>
            <person name="Meslet-Cladiere L."/>
            <person name="Moustafa A."/>
            <person name="Nehr Z."/>
            <person name="Nyvall Collen P."/>
            <person name="Panaud O."/>
            <person name="Partensky F."/>
            <person name="Poulain J."/>
            <person name="Rensing S.A."/>
            <person name="Rousvoal S."/>
            <person name="Samson G."/>
            <person name="Symeonidi A."/>
            <person name="Weissenbach J."/>
            <person name="Zambounis A."/>
            <person name="Wincker P."/>
            <person name="Boyen C."/>
        </authorList>
    </citation>
    <scope>NUCLEOTIDE SEQUENCE [LARGE SCALE GENOMIC DNA]</scope>
    <source>
        <strain evidence="2">cv. Stackhouse</strain>
    </source>
</reference>
<dbReference type="RefSeq" id="XP_005712660.1">
    <property type="nucleotide sequence ID" value="XM_005712603.1"/>
</dbReference>
<dbReference type="OrthoDB" id="10685096at2759"/>
<sequence>MLSVVNSKLYAVAANGAAAAGGGLRTEAENFWRLLELPSEQLVDGHSVRGDITVPELREEMVTSRCSQLMDLAVCKSSRVRADIQGDVSVLDPSVLEKFVQEVARLEPVNVGDMLIVIASSDDRTKDSRHIEDQCGRRWSYLGDPAISITGYVPGEEVFWVNRVDLIFPKGEVTYRANGRRGRLAERLVSSIKRALANAADPNSYSEERVYWGNFFEFLEMVSLLKGICEAVGSTGKLEITAYSGEEVALKVSVAHGSATVTSEMGRRGYIEDMTSAVRELVLDRRPARPSHPWRQGTAHTNISRLVRFGQVGYNACRLKLYLLTARQIRECGGFEVEDLTHSRVINELLWDSPLDDEQRQVAAALAELDGDFSISRDRNGVVSLMGLDVQEDEFREACTGEYDIDEKGVASTMILSRGEEVRWNGVKLKPGHGKKVGHCTTRLTYWRGLSRLVLNCEGGKLYSSRGFTPSDLTRLVTKIREVEVMSGKIVWQDATDREGPMELNNSMFNLLLSGAGGKNVGFWLLGLIRSGDICMKSGVTQACYVKNHQSSPNSRYVATAALDGNVFRMLHTYTDGRDLWVDFEDNNNLEKVTVTDGDLPHVQEETGKPRGLKECQVAGTVRLLDNWLSQCNGTLYPTS</sequence>
<proteinExistence type="predicted"/>
<dbReference type="Gramene" id="CDF32859">
    <property type="protein sequence ID" value="CDF32859"/>
    <property type="gene ID" value="CHC_T00001468001"/>
</dbReference>
<dbReference type="Proteomes" id="UP000012073">
    <property type="component" value="Unassembled WGS sequence"/>
</dbReference>
<keyword evidence="2" id="KW-1185">Reference proteome</keyword>
<name>R7Q4C0_CHOCR</name>
<evidence type="ECO:0000313" key="1">
    <source>
        <dbReference type="EMBL" id="CDF32859.1"/>
    </source>
</evidence>
<gene>
    <name evidence="1" type="ORF">CHC_T00001468001</name>
</gene>
<dbReference type="AlphaFoldDB" id="R7Q4C0"/>
<evidence type="ECO:0000313" key="2">
    <source>
        <dbReference type="Proteomes" id="UP000012073"/>
    </source>
</evidence>
<protein>
    <submittedName>
        <fullName evidence="1">Uncharacterized protein</fullName>
    </submittedName>
</protein>